<feature type="compositionally biased region" description="Basic and acidic residues" evidence="1">
    <location>
        <begin position="858"/>
        <end position="871"/>
    </location>
</feature>
<feature type="compositionally biased region" description="Basic and acidic residues" evidence="1">
    <location>
        <begin position="355"/>
        <end position="367"/>
    </location>
</feature>
<feature type="compositionally biased region" description="Low complexity" evidence="1">
    <location>
        <begin position="875"/>
        <end position="891"/>
    </location>
</feature>
<reference evidence="2" key="1">
    <citation type="submission" date="2021-02" db="EMBL/GenBank/DDBJ databases">
        <authorList>
            <person name="Dougan E. K."/>
            <person name="Rhodes N."/>
            <person name="Thang M."/>
            <person name="Chan C."/>
        </authorList>
    </citation>
    <scope>NUCLEOTIDE SEQUENCE</scope>
</reference>
<evidence type="ECO:0000313" key="3">
    <source>
        <dbReference type="Proteomes" id="UP000649617"/>
    </source>
</evidence>
<dbReference type="AlphaFoldDB" id="A0A812LH24"/>
<gene>
    <name evidence="2" type="ORF">SPIL2461_LOCUS4438</name>
</gene>
<evidence type="ECO:0000256" key="1">
    <source>
        <dbReference type="SAM" id="MobiDB-lite"/>
    </source>
</evidence>
<accession>A0A812LH24</accession>
<organism evidence="2 3">
    <name type="scientific">Symbiodinium pilosum</name>
    <name type="common">Dinoflagellate</name>
    <dbReference type="NCBI Taxonomy" id="2952"/>
    <lineage>
        <taxon>Eukaryota</taxon>
        <taxon>Sar</taxon>
        <taxon>Alveolata</taxon>
        <taxon>Dinophyceae</taxon>
        <taxon>Suessiales</taxon>
        <taxon>Symbiodiniaceae</taxon>
        <taxon>Symbiodinium</taxon>
    </lineage>
</organism>
<dbReference type="Proteomes" id="UP000649617">
    <property type="component" value="Unassembled WGS sequence"/>
</dbReference>
<comment type="caution">
    <text evidence="2">The sequence shown here is derived from an EMBL/GenBank/DDBJ whole genome shotgun (WGS) entry which is preliminary data.</text>
</comment>
<feature type="compositionally biased region" description="Acidic residues" evidence="1">
    <location>
        <begin position="722"/>
        <end position="732"/>
    </location>
</feature>
<protein>
    <recommendedName>
        <fullName evidence="4">OTU domain-containing protein</fullName>
    </recommendedName>
</protein>
<feature type="compositionally biased region" description="Polar residues" evidence="1">
    <location>
        <begin position="253"/>
        <end position="267"/>
    </location>
</feature>
<name>A0A812LH24_SYMPI</name>
<feature type="compositionally biased region" description="Polar residues" evidence="1">
    <location>
        <begin position="706"/>
        <end position="721"/>
    </location>
</feature>
<feature type="region of interest" description="Disordered" evidence="1">
    <location>
        <begin position="347"/>
        <end position="367"/>
    </location>
</feature>
<evidence type="ECO:0000313" key="2">
    <source>
        <dbReference type="EMBL" id="CAE7244900.1"/>
    </source>
</evidence>
<dbReference type="OrthoDB" id="423086at2759"/>
<feature type="region of interest" description="Disordered" evidence="1">
    <location>
        <begin position="701"/>
        <end position="745"/>
    </location>
</feature>
<proteinExistence type="predicted"/>
<feature type="region of interest" description="Disordered" evidence="1">
    <location>
        <begin position="858"/>
        <end position="891"/>
    </location>
</feature>
<sequence length="1095" mass="122514">MPFDNDVLDYLHRSDAAQNLYLAVRTLARTDELKRAAVGRCGHDYEHKQMCQELPGSSESSVYPCQTALEAKDLHSCLESSTRDVWEAPCHLSDMFQASKSDALQLLLYRMMTRLQGSLYALGIIEQRVYPYCLFNVMKDSSSAADVLEDVSTGKELLDSFGKMMLSAYPTEADLLGPACQAELLTVAKLTRESTNEIEAGHSGLKKRARRLSDLGRPIQLHEQSALRMIEQLQGAANLHAYLWADLAQEQQSEEQQPLKSRSNATGQPGKKQRKRRKINAYQAFTATHVQGRLANKDDAQRYRQLSVPEKRKFQVMAHAMTQRRRAMGGTRAKRRRNDPMAWHLRKKRRAARRLQRDYDPKESRRTLQKDRADLLLMRWEQISSQFDAERRESRQSERESRKHFLSHVNCNRELWPLDPLGDYIYSWRIKAPPACSDAHTPGSETLFAQHTWMSKGAQEAASVHAVAARTGDARVSEWERRHAVLEPVPGVKLPKESDAARAARATRQAGLVLSSHAQQLSQALATVLMNFAGQGVKQAAKVKSKQRLLLEENHVVLELQQTLAIGGTRRLWYQICYLTYDRPVRASFMALEEDVFLGQVKPTEICLSLLLHKKMEAKGKRLLKPATPEGLALVPKRKPGCSLQTWLSSLPELAGNLWPKNNWTVKFLCVEACRLSPVQEDRDMPFVLDVRPINSESVNLDAVSPESQDASVQVLQQAGSESDDDNDDDGQAEAKNPKPQVPQGFKSVALEVEGPLLPQREVDDIIQRAAKGKLVQLTDEIRVLFTFRQPSKRHPFGGFQVRCYCHSPDKKVNKNNKPYTLSCRRELPIAASGQAADTLQRLSSWALAGPKFANRLEHQDLSSRTAEKSSGRKSSSSSSDDSSSSSSTSTAACASAAPELRVPWVRPSPGILKTGTYALRDVAGDGDCLFTALGLELEHKAKVVPGIRLPTGTCGENMGPRWRSQLVHFVRRLAATDAKIEELSVTEWLQHNGWSDLDAYVAGMTLADADPADPRQHWGGFLEATILCMAASPLVGCLLTKKVSEGVRCQAWAAAAPFSTDSHYVAICWTGNHWQRLRLTKDAEDQVRQWYHTS</sequence>
<evidence type="ECO:0008006" key="4">
    <source>
        <dbReference type="Google" id="ProtNLM"/>
    </source>
</evidence>
<dbReference type="EMBL" id="CAJNIZ010005819">
    <property type="protein sequence ID" value="CAE7244900.1"/>
    <property type="molecule type" value="Genomic_DNA"/>
</dbReference>
<keyword evidence="3" id="KW-1185">Reference proteome</keyword>
<feature type="region of interest" description="Disordered" evidence="1">
    <location>
        <begin position="253"/>
        <end position="277"/>
    </location>
</feature>